<reference evidence="1 2" key="1">
    <citation type="submission" date="2024-03" db="EMBL/GenBank/DDBJ databases">
        <title>Adaptation during the transition from Ophiocordyceps entomopathogen to insect associate is accompanied by gene loss and intensified selection.</title>
        <authorList>
            <person name="Ward C.M."/>
            <person name="Onetto C.A."/>
            <person name="Borneman A.R."/>
        </authorList>
    </citation>
    <scope>NUCLEOTIDE SEQUENCE [LARGE SCALE GENOMIC DNA]</scope>
    <source>
        <strain evidence="1">AWRI1</strain>
        <tissue evidence="1">Single Adult Female</tissue>
    </source>
</reference>
<sequence>MTPCLMTLTGSFSRESAPAHKSCLAQQWLCDFVLGFIEHQQWPSGSPVPNVLDYQLWYDIEEDACSYPHTSLQAL</sequence>
<evidence type="ECO:0000313" key="2">
    <source>
        <dbReference type="Proteomes" id="UP001367676"/>
    </source>
</evidence>
<dbReference type="EMBL" id="JBBCAQ010000004">
    <property type="protein sequence ID" value="KAK7604028.1"/>
    <property type="molecule type" value="Genomic_DNA"/>
</dbReference>
<accession>A0AAN9U399</accession>
<dbReference type="GO" id="GO:0003676">
    <property type="term" value="F:nucleic acid binding"/>
    <property type="evidence" value="ECO:0007669"/>
    <property type="project" value="InterPro"/>
</dbReference>
<proteinExistence type="predicted"/>
<name>A0AAN9U399_9HEMI</name>
<organism evidence="1 2">
    <name type="scientific">Parthenolecanium corni</name>
    <dbReference type="NCBI Taxonomy" id="536013"/>
    <lineage>
        <taxon>Eukaryota</taxon>
        <taxon>Metazoa</taxon>
        <taxon>Ecdysozoa</taxon>
        <taxon>Arthropoda</taxon>
        <taxon>Hexapoda</taxon>
        <taxon>Insecta</taxon>
        <taxon>Pterygota</taxon>
        <taxon>Neoptera</taxon>
        <taxon>Paraneoptera</taxon>
        <taxon>Hemiptera</taxon>
        <taxon>Sternorrhyncha</taxon>
        <taxon>Coccoidea</taxon>
        <taxon>Coccidae</taxon>
        <taxon>Parthenolecanium</taxon>
    </lineage>
</organism>
<dbReference type="AlphaFoldDB" id="A0AAN9U399"/>
<dbReference type="InterPro" id="IPR036397">
    <property type="entry name" value="RNaseH_sf"/>
</dbReference>
<protein>
    <submittedName>
        <fullName evidence="1">Uncharacterized protein</fullName>
    </submittedName>
</protein>
<dbReference type="Proteomes" id="UP001367676">
    <property type="component" value="Unassembled WGS sequence"/>
</dbReference>
<gene>
    <name evidence="1" type="ORF">V9T40_004301</name>
</gene>
<dbReference type="Gene3D" id="3.30.420.10">
    <property type="entry name" value="Ribonuclease H-like superfamily/Ribonuclease H"/>
    <property type="match status" value="1"/>
</dbReference>
<evidence type="ECO:0000313" key="1">
    <source>
        <dbReference type="EMBL" id="KAK7604028.1"/>
    </source>
</evidence>
<comment type="caution">
    <text evidence="1">The sequence shown here is derived from an EMBL/GenBank/DDBJ whole genome shotgun (WGS) entry which is preliminary data.</text>
</comment>
<keyword evidence="2" id="KW-1185">Reference proteome</keyword>